<evidence type="ECO:0000256" key="1">
    <source>
        <dbReference type="SAM" id="MobiDB-lite"/>
    </source>
</evidence>
<dbReference type="Proteomes" id="UP000011715">
    <property type="component" value="Unassembled WGS sequence"/>
</dbReference>
<reference evidence="3" key="5">
    <citation type="submission" date="2015-06" db="UniProtKB">
        <authorList>
            <consortium name="EnsemblFungi"/>
        </authorList>
    </citation>
    <scope>IDENTIFICATION</scope>
    <source>
        <strain evidence="3">ATCC 64411</strain>
    </source>
</reference>
<evidence type="ECO:0000313" key="3">
    <source>
        <dbReference type="EnsemblFungi" id="MAPG_04802T0"/>
    </source>
</evidence>
<accession>A0A0C4DXP8</accession>
<gene>
    <name evidence="2" type="ORF">MAPG_04802</name>
</gene>
<reference evidence="3" key="4">
    <citation type="journal article" date="2015" name="G3 (Bethesda)">
        <title>Genome sequences of three phytopathogenic species of the Magnaporthaceae family of fungi.</title>
        <authorList>
            <person name="Okagaki L.H."/>
            <person name="Nunes C.C."/>
            <person name="Sailsbery J."/>
            <person name="Clay B."/>
            <person name="Brown D."/>
            <person name="John T."/>
            <person name="Oh Y."/>
            <person name="Young N."/>
            <person name="Fitzgerald M."/>
            <person name="Haas B.J."/>
            <person name="Zeng Q."/>
            <person name="Young S."/>
            <person name="Adiconis X."/>
            <person name="Fan L."/>
            <person name="Levin J.Z."/>
            <person name="Mitchell T.K."/>
            <person name="Okubara P.A."/>
            <person name="Farman M.L."/>
            <person name="Kohn L.M."/>
            <person name="Birren B."/>
            <person name="Ma L.-J."/>
            <person name="Dean R.A."/>
        </authorList>
    </citation>
    <scope>NUCLEOTIDE SEQUENCE</scope>
    <source>
        <strain evidence="3">ATCC 64411 / 73-15</strain>
    </source>
</reference>
<dbReference type="EMBL" id="GL876969">
    <property type="protein sequence ID" value="KLU85782.1"/>
    <property type="molecule type" value="Genomic_DNA"/>
</dbReference>
<name>A0A0C4DXP8_MAGP6</name>
<organism evidence="3 4">
    <name type="scientific">Magnaporthiopsis poae (strain ATCC 64411 / 73-15)</name>
    <name type="common">Kentucky bluegrass fungus</name>
    <name type="synonym">Magnaporthe poae</name>
    <dbReference type="NCBI Taxonomy" id="644358"/>
    <lineage>
        <taxon>Eukaryota</taxon>
        <taxon>Fungi</taxon>
        <taxon>Dikarya</taxon>
        <taxon>Ascomycota</taxon>
        <taxon>Pezizomycotina</taxon>
        <taxon>Sordariomycetes</taxon>
        <taxon>Sordariomycetidae</taxon>
        <taxon>Magnaporthales</taxon>
        <taxon>Magnaporthaceae</taxon>
        <taxon>Magnaporthiopsis</taxon>
    </lineage>
</organism>
<dbReference type="OrthoDB" id="5201563at2759"/>
<reference evidence="2" key="3">
    <citation type="submission" date="2011-03" db="EMBL/GenBank/DDBJ databases">
        <title>Annotation of Magnaporthe poae ATCC 64411.</title>
        <authorList>
            <person name="Ma L.-J."/>
            <person name="Dead R."/>
            <person name="Young S.K."/>
            <person name="Zeng Q."/>
            <person name="Gargeya S."/>
            <person name="Fitzgerald M."/>
            <person name="Haas B."/>
            <person name="Abouelleil A."/>
            <person name="Alvarado L."/>
            <person name="Arachchi H.M."/>
            <person name="Berlin A."/>
            <person name="Brown A."/>
            <person name="Chapman S.B."/>
            <person name="Chen Z."/>
            <person name="Dunbar C."/>
            <person name="Freedman E."/>
            <person name="Gearin G."/>
            <person name="Gellesch M."/>
            <person name="Goldberg J."/>
            <person name="Griggs A."/>
            <person name="Gujja S."/>
            <person name="Heiman D."/>
            <person name="Howarth C."/>
            <person name="Larson L."/>
            <person name="Lui A."/>
            <person name="MacDonald P.J.P."/>
            <person name="Mehta T."/>
            <person name="Montmayeur A."/>
            <person name="Murphy C."/>
            <person name="Neiman D."/>
            <person name="Pearson M."/>
            <person name="Priest M."/>
            <person name="Roberts A."/>
            <person name="Saif S."/>
            <person name="Shea T."/>
            <person name="Shenoy N."/>
            <person name="Sisk P."/>
            <person name="Stolte C."/>
            <person name="Sykes S."/>
            <person name="Yandava C."/>
            <person name="Wortman J."/>
            <person name="Nusbaum C."/>
            <person name="Birren B."/>
        </authorList>
    </citation>
    <scope>NUCLEOTIDE SEQUENCE</scope>
    <source>
        <strain evidence="2">ATCC 64411</strain>
    </source>
</reference>
<dbReference type="AlphaFoldDB" id="A0A0C4DXP8"/>
<evidence type="ECO:0000313" key="2">
    <source>
        <dbReference type="EMBL" id="KLU85782.1"/>
    </source>
</evidence>
<keyword evidence="4" id="KW-1185">Reference proteome</keyword>
<reference evidence="2" key="2">
    <citation type="submission" date="2010-05" db="EMBL/GenBank/DDBJ databases">
        <title>The Genome Sequence of Magnaporthe poae strain ATCC 64411.</title>
        <authorList>
            <consortium name="The Broad Institute Genome Sequencing Platform"/>
            <consortium name="Broad Institute Genome Sequencing Center for Infectious Disease"/>
            <person name="Ma L.-J."/>
            <person name="Dead R."/>
            <person name="Young S."/>
            <person name="Zeng Q."/>
            <person name="Koehrsen M."/>
            <person name="Alvarado L."/>
            <person name="Berlin A."/>
            <person name="Chapman S.B."/>
            <person name="Chen Z."/>
            <person name="Freedman E."/>
            <person name="Gellesch M."/>
            <person name="Goldberg J."/>
            <person name="Griggs A."/>
            <person name="Gujja S."/>
            <person name="Heilman E.R."/>
            <person name="Heiman D."/>
            <person name="Hepburn T."/>
            <person name="Howarth C."/>
            <person name="Jen D."/>
            <person name="Larson L."/>
            <person name="Mehta T."/>
            <person name="Neiman D."/>
            <person name="Pearson M."/>
            <person name="Roberts A."/>
            <person name="Saif S."/>
            <person name="Shea T."/>
            <person name="Shenoy N."/>
            <person name="Sisk P."/>
            <person name="Stolte C."/>
            <person name="Sykes S."/>
            <person name="Walk T."/>
            <person name="White J."/>
            <person name="Yandava C."/>
            <person name="Haas B."/>
            <person name="Nusbaum C."/>
            <person name="Birren B."/>
        </authorList>
    </citation>
    <scope>NUCLEOTIDE SEQUENCE</scope>
    <source>
        <strain evidence="2">ATCC 64411</strain>
    </source>
</reference>
<dbReference type="eggNOG" id="ENOG502SU37">
    <property type="taxonomic scope" value="Eukaryota"/>
</dbReference>
<dbReference type="VEuPathDB" id="FungiDB:MAPG_04802"/>
<protein>
    <submittedName>
        <fullName evidence="2 3">Uncharacterized protein</fullName>
    </submittedName>
</protein>
<dbReference type="OMA" id="FTDKVWK"/>
<sequence length="122" mass="13596">MSTTTAQTRTRRDVLVDYELHHSPAATVPPAGRSDGQAAARSPPPPSVPWDMTHRRVPSYRPLNRDPEHIREVRTYNNSAEQVFVTTMFTGLCIISGVARAWHASFGRVNGDIFKYAIGGEY</sequence>
<evidence type="ECO:0000313" key="4">
    <source>
        <dbReference type="Proteomes" id="UP000011715"/>
    </source>
</evidence>
<reference evidence="4" key="1">
    <citation type="submission" date="2010-05" db="EMBL/GenBank/DDBJ databases">
        <title>The genome sequence of Magnaporthe poae strain ATCC 64411.</title>
        <authorList>
            <person name="Ma L.-J."/>
            <person name="Dead R."/>
            <person name="Young S."/>
            <person name="Zeng Q."/>
            <person name="Koehrsen M."/>
            <person name="Alvarado L."/>
            <person name="Berlin A."/>
            <person name="Chapman S.B."/>
            <person name="Chen Z."/>
            <person name="Freedman E."/>
            <person name="Gellesch M."/>
            <person name="Goldberg J."/>
            <person name="Griggs A."/>
            <person name="Gujja S."/>
            <person name="Heilman E.R."/>
            <person name="Heiman D."/>
            <person name="Hepburn T."/>
            <person name="Howarth C."/>
            <person name="Jen D."/>
            <person name="Larson L."/>
            <person name="Mehta T."/>
            <person name="Neiman D."/>
            <person name="Pearson M."/>
            <person name="Roberts A."/>
            <person name="Saif S."/>
            <person name="Shea T."/>
            <person name="Shenoy N."/>
            <person name="Sisk P."/>
            <person name="Stolte C."/>
            <person name="Sykes S."/>
            <person name="Walk T."/>
            <person name="White J."/>
            <person name="Yandava C."/>
            <person name="Haas B."/>
            <person name="Nusbaum C."/>
            <person name="Birren B."/>
        </authorList>
    </citation>
    <scope>NUCLEOTIDE SEQUENCE [LARGE SCALE GENOMIC DNA]</scope>
    <source>
        <strain evidence="4">ATCC 64411 / 73-15</strain>
    </source>
</reference>
<dbReference type="EnsemblFungi" id="MAPG_04802T0">
    <property type="protein sequence ID" value="MAPG_04802T0"/>
    <property type="gene ID" value="MAPG_04802"/>
</dbReference>
<proteinExistence type="predicted"/>
<feature type="region of interest" description="Disordered" evidence="1">
    <location>
        <begin position="24"/>
        <end position="64"/>
    </location>
</feature>
<dbReference type="EMBL" id="ADBL01001124">
    <property type="status" value="NOT_ANNOTATED_CDS"/>
    <property type="molecule type" value="Genomic_DNA"/>
</dbReference>